<sequence>MHCWQPENALWQPSSSSMHLSGGLGNRRQALPVQAPRVWRTNSLAEATNVSYADVYCLLYYFLSSSQQQVGQMHYPLLSASQERP</sequence>
<protein>
    <submittedName>
        <fullName evidence="2">Uncharacterized protein</fullName>
    </submittedName>
</protein>
<name>A0A0A9CH81_ARUDO</name>
<proteinExistence type="predicted"/>
<accession>A0A0A9CH81</accession>
<organism evidence="2">
    <name type="scientific">Arundo donax</name>
    <name type="common">Giant reed</name>
    <name type="synonym">Donax arundinaceus</name>
    <dbReference type="NCBI Taxonomy" id="35708"/>
    <lineage>
        <taxon>Eukaryota</taxon>
        <taxon>Viridiplantae</taxon>
        <taxon>Streptophyta</taxon>
        <taxon>Embryophyta</taxon>
        <taxon>Tracheophyta</taxon>
        <taxon>Spermatophyta</taxon>
        <taxon>Magnoliopsida</taxon>
        <taxon>Liliopsida</taxon>
        <taxon>Poales</taxon>
        <taxon>Poaceae</taxon>
        <taxon>PACMAD clade</taxon>
        <taxon>Arundinoideae</taxon>
        <taxon>Arundineae</taxon>
        <taxon>Arundo</taxon>
    </lineage>
</organism>
<reference evidence="2" key="1">
    <citation type="submission" date="2014-09" db="EMBL/GenBank/DDBJ databases">
        <authorList>
            <person name="Magalhaes I.L.F."/>
            <person name="Oliveira U."/>
            <person name="Santos F.R."/>
            <person name="Vidigal T.H.D.A."/>
            <person name="Brescovit A.D."/>
            <person name="Santos A.J."/>
        </authorList>
    </citation>
    <scope>NUCLEOTIDE SEQUENCE</scope>
    <source>
        <tissue evidence="2">Shoot tissue taken approximately 20 cm above the soil surface</tissue>
    </source>
</reference>
<evidence type="ECO:0000313" key="2">
    <source>
        <dbReference type="EMBL" id="JAD74941.1"/>
    </source>
</evidence>
<dbReference type="AlphaFoldDB" id="A0A0A9CH81"/>
<dbReference type="EMBL" id="GBRH01222954">
    <property type="protein sequence ID" value="JAD74941.1"/>
    <property type="molecule type" value="Transcribed_RNA"/>
</dbReference>
<feature type="region of interest" description="Disordered" evidence="1">
    <location>
        <begin position="1"/>
        <end position="23"/>
    </location>
</feature>
<evidence type="ECO:0000256" key="1">
    <source>
        <dbReference type="SAM" id="MobiDB-lite"/>
    </source>
</evidence>
<reference evidence="2" key="2">
    <citation type="journal article" date="2015" name="Data Brief">
        <title>Shoot transcriptome of the giant reed, Arundo donax.</title>
        <authorList>
            <person name="Barrero R.A."/>
            <person name="Guerrero F.D."/>
            <person name="Moolhuijzen P."/>
            <person name="Goolsby J.A."/>
            <person name="Tidwell J."/>
            <person name="Bellgard S.E."/>
            <person name="Bellgard M.I."/>
        </authorList>
    </citation>
    <scope>NUCLEOTIDE SEQUENCE</scope>
    <source>
        <tissue evidence="2">Shoot tissue taken approximately 20 cm above the soil surface</tissue>
    </source>
</reference>